<evidence type="ECO:0000313" key="5">
    <source>
        <dbReference type="Proteomes" id="UP001549139"/>
    </source>
</evidence>
<keyword evidence="5" id="KW-1185">Reference proteome</keyword>
<sequence>MTKTDGPDLNARRTKNTPNQPRPSAHHGTDSAEVTPPAPQSTPPAPAEEPVVQFSTRLSFSCRQRVKQVANETGKTVRAVVEEAIIEKYGLPGEKR</sequence>
<evidence type="ECO:0000313" key="2">
    <source>
        <dbReference type="EMBL" id="MET3945298.1"/>
    </source>
</evidence>
<name>A0A7X6RFU0_9CORY</name>
<proteinExistence type="predicted"/>
<evidence type="ECO:0000256" key="1">
    <source>
        <dbReference type="SAM" id="MobiDB-lite"/>
    </source>
</evidence>
<feature type="compositionally biased region" description="Pro residues" evidence="1">
    <location>
        <begin position="36"/>
        <end position="47"/>
    </location>
</feature>
<feature type="region of interest" description="Disordered" evidence="1">
    <location>
        <begin position="1"/>
        <end position="52"/>
    </location>
</feature>
<reference evidence="2 5" key="2">
    <citation type="submission" date="2024-06" db="EMBL/GenBank/DDBJ databases">
        <title>Sequencing the genomes of 1000 actinobacteria strains.</title>
        <authorList>
            <person name="Klenk H.-P."/>
        </authorList>
    </citation>
    <scope>NUCLEOTIDE SEQUENCE [LARGE SCALE GENOMIC DNA]</scope>
    <source>
        <strain evidence="2 5">DSM 44265</strain>
    </source>
</reference>
<evidence type="ECO:0000313" key="3">
    <source>
        <dbReference type="EMBL" id="NKY69614.1"/>
    </source>
</evidence>
<dbReference type="Proteomes" id="UP000554284">
    <property type="component" value="Unassembled WGS sequence"/>
</dbReference>
<accession>A0A7X6RFU0</accession>
<dbReference type="Proteomes" id="UP001549139">
    <property type="component" value="Unassembled WGS sequence"/>
</dbReference>
<protein>
    <submittedName>
        <fullName evidence="3">Uncharacterized protein</fullName>
    </submittedName>
</protein>
<evidence type="ECO:0000313" key="4">
    <source>
        <dbReference type="Proteomes" id="UP000554284"/>
    </source>
</evidence>
<comment type="caution">
    <text evidence="3">The sequence shown here is derived from an EMBL/GenBank/DDBJ whole genome shotgun (WGS) entry which is preliminary data.</text>
</comment>
<reference evidence="3 4" key="1">
    <citation type="submission" date="2020-04" db="EMBL/GenBank/DDBJ databases">
        <title>MicrobeNet Type strains.</title>
        <authorList>
            <person name="Nicholson A.C."/>
        </authorList>
    </citation>
    <scope>NUCLEOTIDE SEQUENCE [LARGE SCALE GENOMIC DNA]</scope>
    <source>
        <strain evidence="3 4">ATCC 700355</strain>
    </source>
</reference>
<dbReference type="RefSeq" id="WP_168686040.1">
    <property type="nucleotide sequence ID" value="NZ_JAAXPF010000013.1"/>
</dbReference>
<dbReference type="EMBL" id="JAAXPF010000013">
    <property type="protein sequence ID" value="NKY69614.1"/>
    <property type="molecule type" value="Genomic_DNA"/>
</dbReference>
<organism evidence="3 4">
    <name type="scientific">Corynebacterium mucifaciens</name>
    <dbReference type="NCBI Taxonomy" id="57171"/>
    <lineage>
        <taxon>Bacteria</taxon>
        <taxon>Bacillati</taxon>
        <taxon>Actinomycetota</taxon>
        <taxon>Actinomycetes</taxon>
        <taxon>Mycobacteriales</taxon>
        <taxon>Corynebacteriaceae</taxon>
        <taxon>Corynebacterium</taxon>
    </lineage>
</organism>
<gene>
    <name evidence="3" type="ORF">HF989_09625</name>
    <name evidence="2" type="ORF">JOF50_002161</name>
</gene>
<dbReference type="EMBL" id="JBEPNZ010000002">
    <property type="protein sequence ID" value="MET3945298.1"/>
    <property type="molecule type" value="Genomic_DNA"/>
</dbReference>
<dbReference type="AlphaFoldDB" id="A0A7X6RFU0"/>